<dbReference type="PANTHER" id="PTHR32295">
    <property type="entry name" value="IQ-DOMAIN 5-RELATED"/>
    <property type="match status" value="1"/>
</dbReference>
<feature type="coiled-coil region" evidence="3">
    <location>
        <begin position="324"/>
        <end position="351"/>
    </location>
</feature>
<feature type="region of interest" description="Disordered" evidence="4">
    <location>
        <begin position="416"/>
        <end position="439"/>
    </location>
</feature>
<keyword evidence="1" id="KW-0112">Calmodulin-binding</keyword>
<evidence type="ECO:0000256" key="4">
    <source>
        <dbReference type="SAM" id="MobiDB-lite"/>
    </source>
</evidence>
<feature type="region of interest" description="Disordered" evidence="4">
    <location>
        <begin position="206"/>
        <end position="236"/>
    </location>
</feature>
<dbReference type="AlphaFoldDB" id="A0A7J7MC65"/>
<comment type="similarity">
    <text evidence="2">Belongs to the IQD family.</text>
</comment>
<dbReference type="Proteomes" id="UP000541444">
    <property type="component" value="Unassembled WGS sequence"/>
</dbReference>
<reference evidence="6 7" key="1">
    <citation type="journal article" date="2020" name="IScience">
        <title>Genome Sequencing of the Endangered Kingdonia uniflora (Circaeasteraceae, Ranunculales) Reveals Potential Mechanisms of Evolutionary Specialization.</title>
        <authorList>
            <person name="Sun Y."/>
            <person name="Deng T."/>
            <person name="Zhang A."/>
            <person name="Moore M.J."/>
            <person name="Landis J.B."/>
            <person name="Lin N."/>
            <person name="Zhang H."/>
            <person name="Zhang X."/>
            <person name="Huang J."/>
            <person name="Zhang X."/>
            <person name="Sun H."/>
            <person name="Wang H."/>
        </authorList>
    </citation>
    <scope>NUCLEOTIDE SEQUENCE [LARGE SCALE GENOMIC DNA]</scope>
    <source>
        <strain evidence="6">TB1705</strain>
        <tissue evidence="6">Leaf</tissue>
    </source>
</reference>
<accession>A0A7J7MC65</accession>
<evidence type="ECO:0000256" key="1">
    <source>
        <dbReference type="ARBA" id="ARBA00022860"/>
    </source>
</evidence>
<evidence type="ECO:0000259" key="5">
    <source>
        <dbReference type="Pfam" id="PF13960"/>
    </source>
</evidence>
<evidence type="ECO:0000256" key="2">
    <source>
        <dbReference type="ARBA" id="ARBA00024341"/>
    </source>
</evidence>
<proteinExistence type="inferred from homology"/>
<feature type="domain" description="DUF4218" evidence="5">
    <location>
        <begin position="2"/>
        <end position="38"/>
    </location>
</feature>
<dbReference type="EMBL" id="JACGCM010001627">
    <property type="protein sequence ID" value="KAF6152485.1"/>
    <property type="molecule type" value="Genomic_DNA"/>
</dbReference>
<protein>
    <recommendedName>
        <fullName evidence="5">DUF4218 domain-containing protein</fullName>
    </recommendedName>
</protein>
<dbReference type="OrthoDB" id="1686972at2759"/>
<dbReference type="PROSITE" id="PS50096">
    <property type="entry name" value="IQ"/>
    <property type="match status" value="1"/>
</dbReference>
<keyword evidence="3" id="KW-0175">Coiled coil</keyword>
<evidence type="ECO:0000313" key="7">
    <source>
        <dbReference type="Proteomes" id="UP000541444"/>
    </source>
</evidence>
<gene>
    <name evidence="6" type="ORF">GIB67_023179</name>
</gene>
<organism evidence="6 7">
    <name type="scientific">Kingdonia uniflora</name>
    <dbReference type="NCBI Taxonomy" id="39325"/>
    <lineage>
        <taxon>Eukaryota</taxon>
        <taxon>Viridiplantae</taxon>
        <taxon>Streptophyta</taxon>
        <taxon>Embryophyta</taxon>
        <taxon>Tracheophyta</taxon>
        <taxon>Spermatophyta</taxon>
        <taxon>Magnoliopsida</taxon>
        <taxon>Ranunculales</taxon>
        <taxon>Circaeasteraceae</taxon>
        <taxon>Kingdonia</taxon>
    </lineage>
</organism>
<dbReference type="Pfam" id="PF13960">
    <property type="entry name" value="DUF4218"/>
    <property type="match status" value="1"/>
</dbReference>
<evidence type="ECO:0000256" key="3">
    <source>
        <dbReference type="SAM" id="Coils"/>
    </source>
</evidence>
<evidence type="ECO:0000313" key="6">
    <source>
        <dbReference type="EMBL" id="KAF6152485.1"/>
    </source>
</evidence>
<feature type="compositionally biased region" description="Basic and acidic residues" evidence="4">
    <location>
        <begin position="206"/>
        <end position="215"/>
    </location>
</feature>
<name>A0A7J7MC65_9MAGN</name>
<keyword evidence="7" id="KW-1185">Reference proteome</keyword>
<dbReference type="InterPro" id="IPR025452">
    <property type="entry name" value="DUF4218"/>
</dbReference>
<sequence>MMKWCKKYVTNKAYPEGCIAQKYLDEEAMMYCKEYMNDGAKGNYTRGLSTFGDYDDECAKPLDKKGKEYFLNTVKYEQAYKWVLRQAAENFEWVEKYNTFKENLNSRSQKTTSEKISPLVGDWRDLEEEDKEYIRKVVVETFDLDPDEHQVMLDYKANMVLKKWKSRLRKNNYDAYETDEEKKSKRPKGVKKEDWIEFVDRLSTPEEQAKREKGKTTKSKMHIPHTTGQLGASGKKEILEKGRSKDFVKRYEIFMACHTKEDVTYPEEMKERMIYELENFTIRIFKDGNGHVRGYNGHLNKTNLRVSAPFRRVIEWERVKKAMLNEVQESLEVEANECRQLEKRVAAFESRESPCGAYMHRPFENTVSTSQALWALKGLVKLQAFVRGNIMRKKTTDTMRAIQVLVRVQARARARASSGSIMETRRHSNKPSMSHPGPPIPEKYERTRCSNNTSHNRFSNLKRSAVKQNSCDNFDFGKAHLGWHHLECRMEKYSETPIRSTPTNDEKREKILEIDTGKPLFNSTGRRGLHSSYNALSLDRNSQSLTSIDSPSRDYTIAQ</sequence>
<dbReference type="GO" id="GO:0005516">
    <property type="term" value="F:calmodulin binding"/>
    <property type="evidence" value="ECO:0007669"/>
    <property type="project" value="UniProtKB-KW"/>
</dbReference>
<comment type="caution">
    <text evidence="6">The sequence shown here is derived from an EMBL/GenBank/DDBJ whole genome shotgun (WGS) entry which is preliminary data.</text>
</comment>
<dbReference type="PANTHER" id="PTHR32295:SF11">
    <property type="entry name" value="PROTEIN IQ-DOMAIN 22"/>
    <property type="match status" value="1"/>
</dbReference>